<dbReference type="EMBL" id="JBHSSE010000005">
    <property type="protein sequence ID" value="MFC6200841.1"/>
    <property type="molecule type" value="Genomic_DNA"/>
</dbReference>
<sequence>MKKKVVFFAGILIGLLGLLGYSIYALSIQKGQDTVTRVYQNDVNGTPIVSPSPITLVSKAGHRSPFNAGIPGYILTSKNPLGTAIPRQNQTIELIYKSAQTATQIRKALADSRYLSAGTQLVSTPVFNGHQYTGAAQRTVGRISTSSDGLNWDKLPISYPAARLQNPAVVYRQGNLILLDQKGVYRTADFVKWQRVKSQFTSSRFRAGQFLTAITVKSGPPVVIVSGKNPQTGQRGYYYGQLTTKKFQVTAWHQLNLTLSKSENLVGLNAIGKRMFAVTSSKKQLRLYVGQSLGDKLKHVGSYEKSPKQSITSAGVIRLKNKQYRLSFNRVDHRQFQLGTTYIDLSKQYKKTGKQHQLRTDFMWHRFKISDSKS</sequence>
<evidence type="ECO:0000313" key="1">
    <source>
        <dbReference type="EMBL" id="MFC6200841.1"/>
    </source>
</evidence>
<keyword evidence="2" id="KW-1185">Reference proteome</keyword>
<dbReference type="RefSeq" id="WP_379855512.1">
    <property type="nucleotide sequence ID" value="NZ_JBHSSE010000005.1"/>
</dbReference>
<proteinExistence type="predicted"/>
<protein>
    <submittedName>
        <fullName evidence="1">Polysaccharide biosynthesis protein</fullName>
    </submittedName>
</protein>
<reference evidence="2" key="1">
    <citation type="journal article" date="2019" name="Int. J. Syst. Evol. Microbiol.">
        <title>The Global Catalogue of Microorganisms (GCM) 10K type strain sequencing project: providing services to taxonomists for standard genome sequencing and annotation.</title>
        <authorList>
            <consortium name="The Broad Institute Genomics Platform"/>
            <consortium name="The Broad Institute Genome Sequencing Center for Infectious Disease"/>
            <person name="Wu L."/>
            <person name="Ma J."/>
        </authorList>
    </citation>
    <scope>NUCLEOTIDE SEQUENCE [LARGE SCALE GENOMIC DNA]</scope>
    <source>
        <strain evidence="2">CCM 8930</strain>
    </source>
</reference>
<evidence type="ECO:0000313" key="2">
    <source>
        <dbReference type="Proteomes" id="UP001596171"/>
    </source>
</evidence>
<gene>
    <name evidence="1" type="ORF">ACFP1L_02890</name>
</gene>
<comment type="caution">
    <text evidence="1">The sequence shown here is derived from an EMBL/GenBank/DDBJ whole genome shotgun (WGS) entry which is preliminary data.</text>
</comment>
<dbReference type="Proteomes" id="UP001596171">
    <property type="component" value="Unassembled WGS sequence"/>
</dbReference>
<name>A0ABW1SHY3_9LACO</name>
<accession>A0ABW1SHY3</accession>
<organism evidence="1 2">
    <name type="scientific">Lactiplantibacillus nangangensis</name>
    <dbReference type="NCBI Taxonomy" id="2559917"/>
    <lineage>
        <taxon>Bacteria</taxon>
        <taxon>Bacillati</taxon>
        <taxon>Bacillota</taxon>
        <taxon>Bacilli</taxon>
        <taxon>Lactobacillales</taxon>
        <taxon>Lactobacillaceae</taxon>
        <taxon>Lactiplantibacillus</taxon>
    </lineage>
</organism>